<keyword evidence="2" id="KW-1185">Reference proteome</keyword>
<protein>
    <recommendedName>
        <fullName evidence="3">CCHC-type domain-containing protein</fullName>
    </recommendedName>
</protein>
<dbReference type="EMBL" id="JARIHO010000110">
    <property type="protein sequence ID" value="KAJ7302878.1"/>
    <property type="molecule type" value="Genomic_DNA"/>
</dbReference>
<evidence type="ECO:0000313" key="2">
    <source>
        <dbReference type="Proteomes" id="UP001218218"/>
    </source>
</evidence>
<dbReference type="AlphaFoldDB" id="A0AAD7E967"/>
<accession>A0AAD7E967</accession>
<evidence type="ECO:0008006" key="3">
    <source>
        <dbReference type="Google" id="ProtNLM"/>
    </source>
</evidence>
<dbReference type="Proteomes" id="UP001218218">
    <property type="component" value="Unassembled WGS sequence"/>
</dbReference>
<comment type="caution">
    <text evidence="1">The sequence shown here is derived from an EMBL/GenBank/DDBJ whole genome shotgun (WGS) entry which is preliminary data.</text>
</comment>
<reference evidence="1" key="1">
    <citation type="submission" date="2023-03" db="EMBL/GenBank/DDBJ databases">
        <title>Massive genome expansion in bonnet fungi (Mycena s.s.) driven by repeated elements and novel gene families across ecological guilds.</title>
        <authorList>
            <consortium name="Lawrence Berkeley National Laboratory"/>
            <person name="Harder C.B."/>
            <person name="Miyauchi S."/>
            <person name="Viragh M."/>
            <person name="Kuo A."/>
            <person name="Thoen E."/>
            <person name="Andreopoulos B."/>
            <person name="Lu D."/>
            <person name="Skrede I."/>
            <person name="Drula E."/>
            <person name="Henrissat B."/>
            <person name="Morin E."/>
            <person name="Kohler A."/>
            <person name="Barry K."/>
            <person name="LaButti K."/>
            <person name="Morin E."/>
            <person name="Salamov A."/>
            <person name="Lipzen A."/>
            <person name="Mereny Z."/>
            <person name="Hegedus B."/>
            <person name="Baldrian P."/>
            <person name="Stursova M."/>
            <person name="Weitz H."/>
            <person name="Taylor A."/>
            <person name="Grigoriev I.V."/>
            <person name="Nagy L.G."/>
            <person name="Martin F."/>
            <person name="Kauserud H."/>
        </authorList>
    </citation>
    <scope>NUCLEOTIDE SEQUENCE</scope>
    <source>
        <strain evidence="1">CBHHK002</strain>
    </source>
</reference>
<organism evidence="1 2">
    <name type="scientific">Mycena albidolilacea</name>
    <dbReference type="NCBI Taxonomy" id="1033008"/>
    <lineage>
        <taxon>Eukaryota</taxon>
        <taxon>Fungi</taxon>
        <taxon>Dikarya</taxon>
        <taxon>Basidiomycota</taxon>
        <taxon>Agaricomycotina</taxon>
        <taxon>Agaricomycetes</taxon>
        <taxon>Agaricomycetidae</taxon>
        <taxon>Agaricales</taxon>
        <taxon>Marasmiineae</taxon>
        <taxon>Mycenaceae</taxon>
        <taxon>Mycena</taxon>
    </lineage>
</organism>
<name>A0AAD7E967_9AGAR</name>
<evidence type="ECO:0000313" key="1">
    <source>
        <dbReference type="EMBL" id="KAJ7302878.1"/>
    </source>
</evidence>
<proteinExistence type="predicted"/>
<sequence>MLEEKIFYGDGRPGESPHNFKKVMQKFMGKGMTDAEKIEALSLGMASGSPADTWFDDPACDAVHKTSWGSMSSAFDTKWPKRAALKRVGQEAIADLLAEKLKAEDIGKRVENGGVEAFSHFVWAHKVARIAGNIPDPSRLFIGVVVEKLPLIMQDLLGPGTVFADWVAFKTVVGDIKHAAIVKAQTKETRLGEMAAAVKSSRNNIMSHAPMQLPTTIHQQHFVPQPFLPYPTFPLPQPQPNYAPPQQLDVGRAAYAQLVSDWHARNGNHRPNELQPYPLTPGTAPLDSNGECFNCTLLGHLTAECTNPAMPPLEKKWHQIAASIRRGTGNVPHQNAPTPVPIQYVANPYNFDPNTAYHYFQQYAPYYHAHGNDEQDQGNGQGSSN</sequence>
<gene>
    <name evidence="1" type="ORF">DFH08DRAFT_826203</name>
</gene>